<reference evidence="1" key="1">
    <citation type="submission" date="2014-09" db="EMBL/GenBank/DDBJ databases">
        <authorList>
            <person name="Magalhaes I.L.F."/>
            <person name="Oliveira U."/>
            <person name="Santos F.R."/>
            <person name="Vidigal T.H.D.A."/>
            <person name="Brescovit A.D."/>
            <person name="Santos A.J."/>
        </authorList>
    </citation>
    <scope>NUCLEOTIDE SEQUENCE</scope>
    <source>
        <tissue evidence="1">Shoot tissue taken approximately 20 cm above the soil surface</tissue>
    </source>
</reference>
<sequence>MPRDANYNPRPFLLKIPKSHPKKSCCPSLKRTPEQSPINDTLQMSTCIYWNKIPLA</sequence>
<dbReference type="EMBL" id="GBRH01213853">
    <property type="protein sequence ID" value="JAD84042.1"/>
    <property type="molecule type" value="Transcribed_RNA"/>
</dbReference>
<accession>A0A0A9DJV5</accession>
<name>A0A0A9DJV5_ARUDO</name>
<evidence type="ECO:0000313" key="1">
    <source>
        <dbReference type="EMBL" id="JAD84042.1"/>
    </source>
</evidence>
<organism evidence="1">
    <name type="scientific">Arundo donax</name>
    <name type="common">Giant reed</name>
    <name type="synonym">Donax arundinaceus</name>
    <dbReference type="NCBI Taxonomy" id="35708"/>
    <lineage>
        <taxon>Eukaryota</taxon>
        <taxon>Viridiplantae</taxon>
        <taxon>Streptophyta</taxon>
        <taxon>Embryophyta</taxon>
        <taxon>Tracheophyta</taxon>
        <taxon>Spermatophyta</taxon>
        <taxon>Magnoliopsida</taxon>
        <taxon>Liliopsida</taxon>
        <taxon>Poales</taxon>
        <taxon>Poaceae</taxon>
        <taxon>PACMAD clade</taxon>
        <taxon>Arundinoideae</taxon>
        <taxon>Arundineae</taxon>
        <taxon>Arundo</taxon>
    </lineage>
</organism>
<protein>
    <submittedName>
        <fullName evidence="1">Uncharacterized protein</fullName>
    </submittedName>
</protein>
<proteinExistence type="predicted"/>
<dbReference type="AlphaFoldDB" id="A0A0A9DJV5"/>
<reference evidence="1" key="2">
    <citation type="journal article" date="2015" name="Data Brief">
        <title>Shoot transcriptome of the giant reed, Arundo donax.</title>
        <authorList>
            <person name="Barrero R.A."/>
            <person name="Guerrero F.D."/>
            <person name="Moolhuijzen P."/>
            <person name="Goolsby J.A."/>
            <person name="Tidwell J."/>
            <person name="Bellgard S.E."/>
            <person name="Bellgard M.I."/>
        </authorList>
    </citation>
    <scope>NUCLEOTIDE SEQUENCE</scope>
    <source>
        <tissue evidence="1">Shoot tissue taken approximately 20 cm above the soil surface</tissue>
    </source>
</reference>